<protein>
    <submittedName>
        <fullName evidence="1">Uncharacterized protein</fullName>
    </submittedName>
</protein>
<accession>A0A0H3ZJ52</accession>
<name>A0A0H3ZJ52_9VIBR</name>
<reference evidence="1" key="1">
    <citation type="journal article" date="2015" name="MBio">
        <title>Eco-Evolutionary Dynamics of Episomes among Ecologically Cohesive Bacterial Populations.</title>
        <authorList>
            <person name="Xue H."/>
            <person name="Cordero O.X."/>
            <person name="Camas F.M."/>
            <person name="Trimble W."/>
            <person name="Meyer F."/>
            <person name="Guglielmini J."/>
            <person name="Rocha E.P."/>
            <person name="Polz M.F."/>
        </authorList>
    </citation>
    <scope>NUCLEOTIDE SEQUENCE</scope>
    <source>
        <strain evidence="1">FF_112</strain>
    </source>
</reference>
<organism evidence="1">
    <name type="scientific">Vibrio tasmaniensis</name>
    <dbReference type="NCBI Taxonomy" id="212663"/>
    <lineage>
        <taxon>Bacteria</taxon>
        <taxon>Pseudomonadati</taxon>
        <taxon>Pseudomonadota</taxon>
        <taxon>Gammaproteobacteria</taxon>
        <taxon>Vibrionales</taxon>
        <taxon>Vibrionaceae</taxon>
        <taxon>Vibrio</taxon>
    </lineage>
</organism>
<dbReference type="AlphaFoldDB" id="A0A0H3ZJ52"/>
<proteinExistence type="predicted"/>
<dbReference type="EMBL" id="KP795460">
    <property type="protein sequence ID" value="AKN35963.1"/>
    <property type="molecule type" value="Genomic_DNA"/>
</dbReference>
<sequence length="71" mass="8021">MKDILLSPDVEDVLWVIYQNKGGASITLEDLEPIIDDIYNNLKGDGDFSNINLNSLTLKRKVKFLVGKLEK</sequence>
<evidence type="ECO:0000313" key="1">
    <source>
        <dbReference type="EMBL" id="AKN35963.1"/>
    </source>
</evidence>